<name>A0A0L0MJF5_9BURK</name>
<organism evidence="1 2">
    <name type="scientific">Candidatus Burkholderia verschuerenii</name>
    <dbReference type="NCBI Taxonomy" id="242163"/>
    <lineage>
        <taxon>Bacteria</taxon>
        <taxon>Pseudomonadati</taxon>
        <taxon>Pseudomonadota</taxon>
        <taxon>Betaproteobacteria</taxon>
        <taxon>Burkholderiales</taxon>
        <taxon>Burkholderiaceae</taxon>
        <taxon>Burkholderia</taxon>
    </lineage>
</organism>
<keyword evidence="2" id="KW-1185">Reference proteome</keyword>
<dbReference type="GO" id="GO:0003677">
    <property type="term" value="F:DNA binding"/>
    <property type="evidence" value="ECO:0007669"/>
    <property type="project" value="InterPro"/>
</dbReference>
<dbReference type="Gene3D" id="1.10.260.40">
    <property type="entry name" value="lambda repressor-like DNA-binding domains"/>
    <property type="match status" value="1"/>
</dbReference>
<dbReference type="Proteomes" id="UP000036959">
    <property type="component" value="Unassembled WGS sequence"/>
</dbReference>
<evidence type="ECO:0000313" key="2">
    <source>
        <dbReference type="Proteomes" id="UP000036959"/>
    </source>
</evidence>
<protein>
    <submittedName>
        <fullName evidence="1">Uncharacterized protein</fullName>
    </submittedName>
</protein>
<proteinExistence type="predicted"/>
<dbReference type="EMBL" id="LFJJ01000006">
    <property type="protein sequence ID" value="KND62094.1"/>
    <property type="molecule type" value="Genomic_DNA"/>
</dbReference>
<dbReference type="RefSeq" id="WP_232316354.1">
    <property type="nucleotide sequence ID" value="NZ_LFJJ01000006.1"/>
</dbReference>
<dbReference type="SUPFAM" id="SSF47413">
    <property type="entry name" value="lambda repressor-like DNA-binding domains"/>
    <property type="match status" value="1"/>
</dbReference>
<reference evidence="2" key="1">
    <citation type="submission" date="2015-06" db="EMBL/GenBank/DDBJ databases">
        <title>Comparative genomics of Burkholderia leaf nodule symbionts.</title>
        <authorList>
            <person name="Carlier A."/>
            <person name="Eberl L."/>
            <person name="Pinto-Carbo M."/>
        </authorList>
    </citation>
    <scope>NUCLEOTIDE SEQUENCE [LARGE SCALE GENOMIC DNA]</scope>
    <source>
        <strain evidence="2">UZHbot4</strain>
    </source>
</reference>
<dbReference type="AlphaFoldDB" id="A0A0L0MJF5"/>
<sequence>MKSKPTLKQLMDATQLSRATIDRALNDRPGVHPRTRHAVAAALEQLSGRASANEAAASRETFTFTMLLQAGDAFTDEFERCAIAHEMNSRKQARGFISCVAWASRMKKSRSAFANTRARRTASA</sequence>
<accession>A0A0L0MJF5</accession>
<comment type="caution">
    <text evidence="1">The sequence shown here is derived from an EMBL/GenBank/DDBJ whole genome shotgun (WGS) entry which is preliminary data.</text>
</comment>
<gene>
    <name evidence="1" type="ORF">BVER_02189c</name>
</gene>
<dbReference type="PATRIC" id="fig|242163.4.peg.5840"/>
<dbReference type="InterPro" id="IPR010982">
    <property type="entry name" value="Lambda_DNA-bd_dom_sf"/>
</dbReference>
<evidence type="ECO:0000313" key="1">
    <source>
        <dbReference type="EMBL" id="KND62094.1"/>
    </source>
</evidence>